<dbReference type="Pfam" id="PF00621">
    <property type="entry name" value="RhoGEF"/>
    <property type="match status" value="1"/>
</dbReference>
<dbReference type="GO" id="GO:0005085">
    <property type="term" value="F:guanyl-nucleotide exchange factor activity"/>
    <property type="evidence" value="ECO:0007669"/>
    <property type="project" value="InterPro"/>
</dbReference>
<feature type="region of interest" description="Disordered" evidence="1">
    <location>
        <begin position="125"/>
        <end position="151"/>
    </location>
</feature>
<feature type="compositionally biased region" description="Basic and acidic residues" evidence="1">
    <location>
        <begin position="691"/>
        <end position="706"/>
    </location>
</feature>
<dbReference type="InterPro" id="IPR051092">
    <property type="entry name" value="FYVE_RhoGEF_PH"/>
</dbReference>
<reference evidence="3 4" key="1">
    <citation type="submission" date="2019-06" db="EMBL/GenBank/DDBJ databases">
        <title>Wine fermentation using esterase from Monascus purpureus.</title>
        <authorList>
            <person name="Geng C."/>
            <person name="Zhang Y."/>
        </authorList>
    </citation>
    <scope>NUCLEOTIDE SEQUENCE [LARGE SCALE GENOMIC DNA]</scope>
    <source>
        <strain evidence="3">HQ1</strain>
    </source>
</reference>
<keyword evidence="4" id="KW-1185">Reference proteome</keyword>
<dbReference type="PANTHER" id="PTHR12673">
    <property type="entry name" value="FACIOGENITAL DYSPLASIA PROTEIN"/>
    <property type="match status" value="1"/>
</dbReference>
<protein>
    <recommendedName>
        <fullName evidence="2">DH domain-containing protein</fullName>
    </recommendedName>
</protein>
<organism evidence="3 4">
    <name type="scientific">Monascus purpureus</name>
    <name type="common">Red mold</name>
    <name type="synonym">Monascus anka</name>
    <dbReference type="NCBI Taxonomy" id="5098"/>
    <lineage>
        <taxon>Eukaryota</taxon>
        <taxon>Fungi</taxon>
        <taxon>Dikarya</taxon>
        <taxon>Ascomycota</taxon>
        <taxon>Pezizomycotina</taxon>
        <taxon>Eurotiomycetes</taxon>
        <taxon>Eurotiomycetidae</taxon>
        <taxon>Eurotiales</taxon>
        <taxon>Aspergillaceae</taxon>
        <taxon>Monascus</taxon>
    </lineage>
</organism>
<dbReference type="STRING" id="5098.A0A507R591"/>
<feature type="domain" description="DH" evidence="2">
    <location>
        <begin position="170"/>
        <end position="393"/>
    </location>
</feature>
<accession>A0A507R591</accession>
<dbReference type="PANTHER" id="PTHR12673:SF159">
    <property type="entry name" value="LD03170P"/>
    <property type="match status" value="1"/>
</dbReference>
<dbReference type="AlphaFoldDB" id="A0A507R591"/>
<dbReference type="EMBL" id="VIFY01000012">
    <property type="protein sequence ID" value="TQB76084.1"/>
    <property type="molecule type" value="Genomic_DNA"/>
</dbReference>
<evidence type="ECO:0000313" key="4">
    <source>
        <dbReference type="Proteomes" id="UP000319663"/>
    </source>
</evidence>
<proteinExistence type="predicted"/>
<dbReference type="Proteomes" id="UP000319663">
    <property type="component" value="Unassembled WGS sequence"/>
</dbReference>
<dbReference type="Gene3D" id="1.20.900.10">
    <property type="entry name" value="Dbl homology (DH) domain"/>
    <property type="match status" value="1"/>
</dbReference>
<dbReference type="PROSITE" id="PS50010">
    <property type="entry name" value="DH_2"/>
    <property type="match status" value="1"/>
</dbReference>
<name>A0A507R591_MONPU</name>
<gene>
    <name evidence="3" type="ORF">MPDQ_000848</name>
</gene>
<dbReference type="InterPro" id="IPR035899">
    <property type="entry name" value="DBL_dom_sf"/>
</dbReference>
<evidence type="ECO:0000313" key="3">
    <source>
        <dbReference type="EMBL" id="TQB76084.1"/>
    </source>
</evidence>
<evidence type="ECO:0000259" key="2">
    <source>
        <dbReference type="PROSITE" id="PS50010"/>
    </source>
</evidence>
<dbReference type="SMART" id="SM00325">
    <property type="entry name" value="RhoGEF"/>
    <property type="match status" value="1"/>
</dbReference>
<evidence type="ECO:0000256" key="1">
    <source>
        <dbReference type="SAM" id="MobiDB-lite"/>
    </source>
</evidence>
<comment type="caution">
    <text evidence="3">The sequence shown here is derived from an EMBL/GenBank/DDBJ whole genome shotgun (WGS) entry which is preliminary data.</text>
</comment>
<feature type="region of interest" description="Disordered" evidence="1">
    <location>
        <begin position="587"/>
        <end position="609"/>
    </location>
</feature>
<feature type="region of interest" description="Disordered" evidence="1">
    <location>
        <begin position="686"/>
        <end position="772"/>
    </location>
</feature>
<dbReference type="InterPro" id="IPR000219">
    <property type="entry name" value="DH_dom"/>
</dbReference>
<dbReference type="GO" id="GO:0005737">
    <property type="term" value="C:cytoplasm"/>
    <property type="evidence" value="ECO:0007669"/>
    <property type="project" value="TreeGrafter"/>
</dbReference>
<dbReference type="SUPFAM" id="SSF48065">
    <property type="entry name" value="DBL homology domain (DH-domain)"/>
    <property type="match status" value="1"/>
</dbReference>
<sequence>MCVCDTMEPDREDKPENERPLLVLENPKKKSSLLVTDESQVPFNKAASYPFKKWMDSFRVKRHQTLPLSERFVEGWFDQSQADNNSNNNLFPNHAVQDQQWERLSGHSSQLGTVKTATMSIASQSVVRSRGNTQSTTNQSAGTDTRMSMDSMRTTLSPPLDEAAQSRALKRRQVLQEIVTTESDYVLGLKALSDVLSIFSTTRPEIYFNIQQIREIHGRFLTLLQNVTPRSVELIGIDLSSVTTHGLQRRLGTIDLSSIKVLHSRSLRTRSLRASVSSRMKALSAEPYEALEVAREIEKLSTFFPVYEEFCSKYELLTQDLAILRRSIPNWAMFDQGIEALSKVQPIQRLCKYPLLLQDLLRCTAASDCPSSHEGIREIFENMRDSVARINAATGNPVHKDRIMKTVLLQEKLEFREPGPFQNIYRQLGPMCLCGVLHVAYQSSEAVQDEDYRKLQAVACLYVCDMKIDALSTGRGLYCRGALFSWKISFENGEDMFELILSASSAREEKQWKTEIIKSAAALAEAGQTVPSEPRTYSFLSLNLVPLNDRPDQATSLTRTPSIHSLAVSRSKSSAREVYIKKTKYPNNTEETGLQPEDGHLGRTKSVHSKREPIVLAPRRQDRIRLERFVADVYTRDVLPFPGMVLAKGDIFSRTGSLIRRISSHAGFNRRSSSLSTTYARSIVADTGSIEEEHPIAKDEASDNSKRGGPPTESQLDPARNTVPELPRETPGHAKATGLKGSCRHASGTDLAAAGNNYNGDLEPTSKKKRNLLRTVLFPRNVRKPGFKKDST</sequence>